<reference evidence="2 3" key="1">
    <citation type="submission" date="2024-09" db="EMBL/GenBank/DDBJ databases">
        <title>Chromosome-scale assembly of Riccia fluitans.</title>
        <authorList>
            <person name="Paukszto L."/>
            <person name="Sawicki J."/>
            <person name="Karawczyk K."/>
            <person name="Piernik-Szablinska J."/>
            <person name="Szczecinska M."/>
            <person name="Mazdziarz M."/>
        </authorList>
    </citation>
    <scope>NUCLEOTIDE SEQUENCE [LARGE SCALE GENOMIC DNA]</scope>
    <source>
        <strain evidence="2">Rf_01</strain>
        <tissue evidence="2">Aerial parts of the thallus</tissue>
    </source>
</reference>
<dbReference type="InterPro" id="IPR027417">
    <property type="entry name" value="P-loop_NTPase"/>
</dbReference>
<dbReference type="PANTHER" id="PTHR10887">
    <property type="entry name" value="DNA2/NAM7 HELICASE FAMILY"/>
    <property type="match status" value="1"/>
</dbReference>
<dbReference type="AlphaFoldDB" id="A0ABD1YGM4"/>
<evidence type="ECO:0000259" key="1">
    <source>
        <dbReference type="Pfam" id="PF13087"/>
    </source>
</evidence>
<dbReference type="PANTHER" id="PTHR10887:SF341">
    <property type="entry name" value="NFX1-TYPE ZINC FINGER-CONTAINING PROTEIN 1"/>
    <property type="match status" value="1"/>
</dbReference>
<dbReference type="InterPro" id="IPR041679">
    <property type="entry name" value="DNA2/NAM7-like_C"/>
</dbReference>
<evidence type="ECO:0000313" key="3">
    <source>
        <dbReference type="Proteomes" id="UP001605036"/>
    </source>
</evidence>
<sequence>MPLTKYLLLLEQQVDPPIYLRMKRGVEFDLKSVFPSMVAHVGTSVINVLQDWPQFPSSLQEAQLQALEHGLTKELSIIQGPPGRFLEGIYTFESKVIRLGGRSKSSILQDRTLKKLLDEERERDKYPSVHDQNESYACGEEELLNIATDEQMRNLLSIGKNSKETVERWLAGDERQWHLNEDITVARGAEDEVQQEMSHQFQAMNLDEVPLDNLRVNLEQRRILHGYWMNEIKLKYRKQLQTLSEQYENACKVLREINDEIKLCLLRRVNVVGLTTPELALNLLKQDCYSAKNVAILTIYSGQIMEIRAILEERALVSLSLKYFECMRMHEMQEKLARVEEGRISDISKFLPCISSVDGFQGEEADIIILSLDNALDSKLELCCQNHPEVKTVIRKEEDFKLVADGGCTRPCEALLECGHICPRCCHPGSHDDVICQHPCAKTKSSSDVNIKAKEPVVSAKWEANIFFAYRSAEKFYHVATLARPDAQLPVPLVRRNARSVVCIIGFNFCVVSCVCLAGTLCMAEQALKVYDIVMVEGRKSTAVKMKEWSARYANVVKSKLTTLEAVKAQMNGEEKTRQGW</sequence>
<dbReference type="EMBL" id="JBHFFA010000004">
    <property type="protein sequence ID" value="KAL2628674.1"/>
    <property type="molecule type" value="Genomic_DNA"/>
</dbReference>
<dbReference type="InterPro" id="IPR045055">
    <property type="entry name" value="DNA2/NAM7-like"/>
</dbReference>
<gene>
    <name evidence="2" type="ORF">R1flu_013360</name>
</gene>
<dbReference type="Proteomes" id="UP001605036">
    <property type="component" value="Unassembled WGS sequence"/>
</dbReference>
<organism evidence="2 3">
    <name type="scientific">Riccia fluitans</name>
    <dbReference type="NCBI Taxonomy" id="41844"/>
    <lineage>
        <taxon>Eukaryota</taxon>
        <taxon>Viridiplantae</taxon>
        <taxon>Streptophyta</taxon>
        <taxon>Embryophyta</taxon>
        <taxon>Marchantiophyta</taxon>
        <taxon>Marchantiopsida</taxon>
        <taxon>Marchantiidae</taxon>
        <taxon>Marchantiales</taxon>
        <taxon>Ricciaceae</taxon>
        <taxon>Riccia</taxon>
    </lineage>
</organism>
<keyword evidence="3" id="KW-1185">Reference proteome</keyword>
<dbReference type="Gene3D" id="3.40.50.300">
    <property type="entry name" value="P-loop containing nucleotide triphosphate hydrolases"/>
    <property type="match status" value="1"/>
</dbReference>
<comment type="caution">
    <text evidence="2">The sequence shown here is derived from an EMBL/GenBank/DDBJ whole genome shotgun (WGS) entry which is preliminary data.</text>
</comment>
<feature type="domain" description="DNA2/NAM7 helicase-like C-terminal" evidence="1">
    <location>
        <begin position="281"/>
        <end position="372"/>
    </location>
</feature>
<dbReference type="SUPFAM" id="SSF52540">
    <property type="entry name" value="P-loop containing nucleoside triphosphate hydrolases"/>
    <property type="match status" value="1"/>
</dbReference>
<proteinExistence type="predicted"/>
<evidence type="ECO:0000313" key="2">
    <source>
        <dbReference type="EMBL" id="KAL2628674.1"/>
    </source>
</evidence>
<accession>A0ABD1YGM4</accession>
<protein>
    <recommendedName>
        <fullName evidence="1">DNA2/NAM7 helicase-like C-terminal domain-containing protein</fullName>
    </recommendedName>
</protein>
<name>A0ABD1YGM4_9MARC</name>
<dbReference type="Pfam" id="PF13087">
    <property type="entry name" value="AAA_12"/>
    <property type="match status" value="1"/>
</dbReference>